<dbReference type="EMBL" id="SDIL01000031">
    <property type="protein sequence ID" value="RXK39475.1"/>
    <property type="molecule type" value="Genomic_DNA"/>
</dbReference>
<comment type="caution">
    <text evidence="5">The sequence shown here is derived from an EMBL/GenBank/DDBJ whole genome shotgun (WGS) entry which is preliminary data.</text>
</comment>
<reference evidence="5 6" key="1">
    <citation type="submission" date="2016-06" db="EMBL/GenBank/DDBJ databases">
        <title>Evolution of pathogenesis and genome organization in the Tremellales.</title>
        <authorList>
            <person name="Cuomo C."/>
            <person name="Litvintseva A."/>
            <person name="Heitman J."/>
            <person name="Chen Y."/>
            <person name="Sun S."/>
            <person name="Springer D."/>
            <person name="Dromer F."/>
            <person name="Young S."/>
            <person name="Zeng Q."/>
            <person name="Chapman S."/>
            <person name="Gujja S."/>
            <person name="Saif S."/>
            <person name="Birren B."/>
        </authorList>
    </citation>
    <scope>NUCLEOTIDE SEQUENCE [LARGE SCALE GENOMIC DNA]</scope>
    <source>
        <strain evidence="5 6">ATCC 28783</strain>
    </source>
</reference>
<dbReference type="PROSITE" id="PS50013">
    <property type="entry name" value="CHROMO_2"/>
    <property type="match status" value="1"/>
</dbReference>
<dbReference type="InParanoid" id="A0A4Q1BNM3"/>
<dbReference type="Pfam" id="PF24626">
    <property type="entry name" value="SH3_Tf2-1"/>
    <property type="match status" value="1"/>
</dbReference>
<dbReference type="Gene3D" id="2.40.50.40">
    <property type="match status" value="1"/>
</dbReference>
<dbReference type="GO" id="GO:0005634">
    <property type="term" value="C:nucleus"/>
    <property type="evidence" value="ECO:0007669"/>
    <property type="project" value="UniProtKB-SubCell"/>
</dbReference>
<comment type="subcellular location">
    <subcellularLocation>
        <location evidence="1">Nucleus</location>
    </subcellularLocation>
</comment>
<feature type="compositionally biased region" description="Basic residues" evidence="3">
    <location>
        <begin position="141"/>
        <end position="154"/>
    </location>
</feature>
<evidence type="ECO:0000256" key="2">
    <source>
        <dbReference type="ARBA" id="ARBA00023242"/>
    </source>
</evidence>
<keyword evidence="2" id="KW-0539">Nucleus</keyword>
<dbReference type="GO" id="GO:0006338">
    <property type="term" value="P:chromatin remodeling"/>
    <property type="evidence" value="ECO:0007669"/>
    <property type="project" value="UniProtKB-ARBA"/>
</dbReference>
<evidence type="ECO:0000259" key="4">
    <source>
        <dbReference type="PROSITE" id="PS50013"/>
    </source>
</evidence>
<dbReference type="InterPro" id="IPR051219">
    <property type="entry name" value="Heterochromatin_chromo-domain"/>
</dbReference>
<dbReference type="InterPro" id="IPR000953">
    <property type="entry name" value="Chromo/chromo_shadow_dom"/>
</dbReference>
<evidence type="ECO:0000313" key="5">
    <source>
        <dbReference type="EMBL" id="RXK39475.1"/>
    </source>
</evidence>
<dbReference type="Pfam" id="PF00385">
    <property type="entry name" value="Chromo"/>
    <property type="match status" value="1"/>
</dbReference>
<feature type="region of interest" description="Disordered" evidence="3">
    <location>
        <begin position="115"/>
        <end position="154"/>
    </location>
</feature>
<dbReference type="InterPro" id="IPR023780">
    <property type="entry name" value="Chromo_domain"/>
</dbReference>
<accession>A0A4Q1BNM3</accession>
<dbReference type="Proteomes" id="UP000289152">
    <property type="component" value="Unassembled WGS sequence"/>
</dbReference>
<evidence type="ECO:0000313" key="6">
    <source>
        <dbReference type="Proteomes" id="UP000289152"/>
    </source>
</evidence>
<evidence type="ECO:0000256" key="3">
    <source>
        <dbReference type="SAM" id="MobiDB-lite"/>
    </source>
</evidence>
<name>A0A4Q1BNM3_TREME</name>
<dbReference type="OrthoDB" id="3341476at2759"/>
<protein>
    <recommendedName>
        <fullName evidence="4">Chromo domain-containing protein</fullName>
    </recommendedName>
</protein>
<keyword evidence="6" id="KW-1185">Reference proteome</keyword>
<dbReference type="InterPro" id="IPR016197">
    <property type="entry name" value="Chromo-like_dom_sf"/>
</dbReference>
<dbReference type="CDD" id="cd00024">
    <property type="entry name" value="CD_CSD"/>
    <property type="match status" value="1"/>
</dbReference>
<evidence type="ECO:0000256" key="1">
    <source>
        <dbReference type="ARBA" id="ARBA00004123"/>
    </source>
</evidence>
<dbReference type="InterPro" id="IPR056924">
    <property type="entry name" value="SH3_Tf2-1"/>
</dbReference>
<gene>
    <name evidence="5" type="ORF">M231_03308</name>
</gene>
<proteinExistence type="predicted"/>
<feature type="domain" description="Chromo" evidence="4">
    <location>
        <begin position="62"/>
        <end position="121"/>
    </location>
</feature>
<sequence>MLGPFKIIEATSSPLAFKLQLPPSMNIHPVFHVNLLEPMRKGHPQQPQDPPPRIEVNGQEEYIVNHILDSRIGADNGYDYLVNWKDYSSVHDSWEPWENVNHTTAYKTFRRQHLKNPNHHFPPAKAHQQKHQNTTQNNNKRSQRRSSRLRGLRP</sequence>
<dbReference type="PANTHER" id="PTHR22812">
    <property type="entry name" value="CHROMOBOX PROTEIN"/>
    <property type="match status" value="1"/>
</dbReference>
<dbReference type="SMART" id="SM00298">
    <property type="entry name" value="CHROMO"/>
    <property type="match status" value="1"/>
</dbReference>
<organism evidence="5 6">
    <name type="scientific">Tremella mesenterica</name>
    <name type="common">Jelly fungus</name>
    <dbReference type="NCBI Taxonomy" id="5217"/>
    <lineage>
        <taxon>Eukaryota</taxon>
        <taxon>Fungi</taxon>
        <taxon>Dikarya</taxon>
        <taxon>Basidiomycota</taxon>
        <taxon>Agaricomycotina</taxon>
        <taxon>Tremellomycetes</taxon>
        <taxon>Tremellales</taxon>
        <taxon>Tremellaceae</taxon>
        <taxon>Tremella</taxon>
    </lineage>
</organism>
<dbReference type="SUPFAM" id="SSF54160">
    <property type="entry name" value="Chromo domain-like"/>
    <property type="match status" value="1"/>
</dbReference>
<dbReference type="AlphaFoldDB" id="A0A4Q1BNM3"/>
<feature type="compositionally biased region" description="Low complexity" evidence="3">
    <location>
        <begin position="131"/>
        <end position="140"/>
    </location>
</feature>
<dbReference type="STRING" id="5217.A0A4Q1BNM3"/>